<protein>
    <submittedName>
        <fullName evidence="1">Uncharacterized protein</fullName>
    </submittedName>
</protein>
<comment type="caution">
    <text evidence="1">The sequence shown here is derived from an EMBL/GenBank/DDBJ whole genome shotgun (WGS) entry which is preliminary data.</text>
</comment>
<accession>X0W3W8</accession>
<gene>
    <name evidence="1" type="ORF">S01H1_57272</name>
</gene>
<evidence type="ECO:0000313" key="1">
    <source>
        <dbReference type="EMBL" id="GAG25255.1"/>
    </source>
</evidence>
<dbReference type="EMBL" id="BARS01037344">
    <property type="protein sequence ID" value="GAG25255.1"/>
    <property type="molecule type" value="Genomic_DNA"/>
</dbReference>
<reference evidence="1" key="1">
    <citation type="journal article" date="2014" name="Front. Microbiol.">
        <title>High frequency of phylogenetically diverse reductive dehalogenase-homologous genes in deep subseafloor sedimentary metagenomes.</title>
        <authorList>
            <person name="Kawai M."/>
            <person name="Futagami T."/>
            <person name="Toyoda A."/>
            <person name="Takaki Y."/>
            <person name="Nishi S."/>
            <person name="Hori S."/>
            <person name="Arai W."/>
            <person name="Tsubouchi T."/>
            <person name="Morono Y."/>
            <person name="Uchiyama I."/>
            <person name="Ito T."/>
            <person name="Fujiyama A."/>
            <person name="Inagaki F."/>
            <person name="Takami H."/>
        </authorList>
    </citation>
    <scope>NUCLEOTIDE SEQUENCE</scope>
    <source>
        <strain evidence="1">Expedition CK06-06</strain>
    </source>
</reference>
<dbReference type="AlphaFoldDB" id="X0W3W8"/>
<name>X0W3W8_9ZZZZ</name>
<sequence length="37" mass="3903">RFGAAFAALLTDGSIVPCEVSKTYRKTPLAGYKLAEG</sequence>
<organism evidence="1">
    <name type="scientific">marine sediment metagenome</name>
    <dbReference type="NCBI Taxonomy" id="412755"/>
    <lineage>
        <taxon>unclassified sequences</taxon>
        <taxon>metagenomes</taxon>
        <taxon>ecological metagenomes</taxon>
    </lineage>
</organism>
<proteinExistence type="predicted"/>
<feature type="non-terminal residue" evidence="1">
    <location>
        <position position="1"/>
    </location>
</feature>